<keyword evidence="3" id="KW-1185">Reference proteome</keyword>
<comment type="caution">
    <text evidence="2">The sequence shown here is derived from an EMBL/GenBank/DDBJ whole genome shotgun (WGS) entry which is preliminary data.</text>
</comment>
<evidence type="ECO:0000313" key="2">
    <source>
        <dbReference type="EMBL" id="MFD1703804.1"/>
    </source>
</evidence>
<gene>
    <name evidence="2" type="ORF">ACFSCV_12405</name>
</gene>
<evidence type="ECO:0000313" key="3">
    <source>
        <dbReference type="Proteomes" id="UP001597308"/>
    </source>
</evidence>
<dbReference type="RefSeq" id="WP_378799894.1">
    <property type="nucleotide sequence ID" value="NZ_JBHUER010000008.1"/>
</dbReference>
<dbReference type="EMBL" id="JBHUER010000008">
    <property type="protein sequence ID" value="MFD1703804.1"/>
    <property type="molecule type" value="Genomic_DNA"/>
</dbReference>
<organism evidence="2 3">
    <name type="scientific">Methylopila henanensis</name>
    <dbReference type="NCBI Taxonomy" id="873516"/>
    <lineage>
        <taxon>Bacteria</taxon>
        <taxon>Pseudomonadati</taxon>
        <taxon>Pseudomonadota</taxon>
        <taxon>Alphaproteobacteria</taxon>
        <taxon>Hyphomicrobiales</taxon>
        <taxon>Methylopilaceae</taxon>
        <taxon>Methylopila</taxon>
    </lineage>
</organism>
<proteinExistence type="predicted"/>
<evidence type="ECO:0008006" key="4">
    <source>
        <dbReference type="Google" id="ProtNLM"/>
    </source>
</evidence>
<dbReference type="Proteomes" id="UP001597308">
    <property type="component" value="Unassembled WGS sequence"/>
</dbReference>
<name>A0ABW4K7Y5_9HYPH</name>
<protein>
    <recommendedName>
        <fullName evidence="4">LapA family protein</fullName>
    </recommendedName>
</protein>
<sequence length="62" mass="6972">MPPLLVIAAAAAGAMFGAKALKREWRRVNRELDAAERSAEERDREVRPTLRRDPSSGEWRPG</sequence>
<feature type="region of interest" description="Disordered" evidence="1">
    <location>
        <begin position="32"/>
        <end position="62"/>
    </location>
</feature>
<evidence type="ECO:0000256" key="1">
    <source>
        <dbReference type="SAM" id="MobiDB-lite"/>
    </source>
</evidence>
<reference evidence="3" key="1">
    <citation type="journal article" date="2019" name="Int. J. Syst. Evol. Microbiol.">
        <title>The Global Catalogue of Microorganisms (GCM) 10K type strain sequencing project: providing services to taxonomists for standard genome sequencing and annotation.</title>
        <authorList>
            <consortium name="The Broad Institute Genomics Platform"/>
            <consortium name="The Broad Institute Genome Sequencing Center for Infectious Disease"/>
            <person name="Wu L."/>
            <person name="Ma J."/>
        </authorList>
    </citation>
    <scope>NUCLEOTIDE SEQUENCE [LARGE SCALE GENOMIC DNA]</scope>
    <source>
        <strain evidence="3">KCTC 23707</strain>
    </source>
</reference>
<accession>A0ABW4K7Y5</accession>